<keyword evidence="2" id="KW-1185">Reference proteome</keyword>
<dbReference type="SUPFAM" id="SSF47413">
    <property type="entry name" value="lambda repressor-like DNA-binding domains"/>
    <property type="match status" value="1"/>
</dbReference>
<accession>A0ABS1YIH9</accession>
<sequence>MDEAGQREHLAKAIETRRIELGLSGAAAARAAGIDRATWTSAENGTRRTAEHNYAGIERALQWKPGSIRAVLGGGEPMTLDPSASEPVDEEIELVRTDPRLTADMRERIIRLIVERRERDRAAALDDTRRLIDLFKQS</sequence>
<gene>
    <name evidence="1" type="ORF">JM949_18415</name>
</gene>
<comment type="caution">
    <text evidence="1">The sequence shown here is derived from an EMBL/GenBank/DDBJ whole genome shotgun (WGS) entry which is preliminary data.</text>
</comment>
<dbReference type="InterPro" id="IPR010982">
    <property type="entry name" value="Lambda_DNA-bd_dom_sf"/>
</dbReference>
<evidence type="ECO:0000313" key="2">
    <source>
        <dbReference type="Proteomes" id="UP000622245"/>
    </source>
</evidence>
<reference evidence="1 2" key="1">
    <citation type="submission" date="2021-01" db="EMBL/GenBank/DDBJ databases">
        <title>Draft genome sequence of Micromonospora sp. strain STR1s_6.</title>
        <authorList>
            <person name="Karlyshev A."/>
            <person name="Jawad R."/>
        </authorList>
    </citation>
    <scope>NUCLEOTIDE SEQUENCE [LARGE SCALE GENOMIC DNA]</scope>
    <source>
        <strain evidence="1 2">STR1S-6</strain>
    </source>
</reference>
<protein>
    <submittedName>
        <fullName evidence="1">Helix-turn-helix domain-containing protein</fullName>
    </submittedName>
</protein>
<dbReference type="RefSeq" id="WP_203149663.1">
    <property type="nucleotide sequence ID" value="NZ_JAEVHL010000091.1"/>
</dbReference>
<organism evidence="1 2">
    <name type="scientific">Micromonospora tarensis</name>
    <dbReference type="NCBI Taxonomy" id="2806100"/>
    <lineage>
        <taxon>Bacteria</taxon>
        <taxon>Bacillati</taxon>
        <taxon>Actinomycetota</taxon>
        <taxon>Actinomycetes</taxon>
        <taxon>Micromonosporales</taxon>
        <taxon>Micromonosporaceae</taxon>
        <taxon>Micromonospora</taxon>
    </lineage>
</organism>
<dbReference type="Gene3D" id="1.10.260.40">
    <property type="entry name" value="lambda repressor-like DNA-binding domains"/>
    <property type="match status" value="1"/>
</dbReference>
<name>A0ABS1YIH9_9ACTN</name>
<evidence type="ECO:0000313" key="1">
    <source>
        <dbReference type="EMBL" id="MBM0277224.1"/>
    </source>
</evidence>
<dbReference type="EMBL" id="JAEVHL010000091">
    <property type="protein sequence ID" value="MBM0277224.1"/>
    <property type="molecule type" value="Genomic_DNA"/>
</dbReference>
<dbReference type="Proteomes" id="UP000622245">
    <property type="component" value="Unassembled WGS sequence"/>
</dbReference>
<proteinExistence type="predicted"/>